<name>A0A2V1D180_9PLEO</name>
<dbReference type="PANTHER" id="PTHR30605:SF0">
    <property type="entry name" value="ANHYDRO-N-ACETYLMURAMIC ACID KINASE"/>
    <property type="match status" value="1"/>
</dbReference>
<dbReference type="PANTHER" id="PTHR30605">
    <property type="entry name" value="ANHYDRO-N-ACETYLMURAMIC ACID KINASE"/>
    <property type="match status" value="1"/>
</dbReference>
<protein>
    <submittedName>
        <fullName evidence="1">Uncharacterized protein</fullName>
    </submittedName>
</protein>
<dbReference type="Pfam" id="PF03702">
    <property type="entry name" value="AnmK"/>
    <property type="match status" value="1"/>
</dbReference>
<evidence type="ECO:0000313" key="2">
    <source>
        <dbReference type="Proteomes" id="UP000244855"/>
    </source>
</evidence>
<dbReference type="InterPro" id="IPR005338">
    <property type="entry name" value="Anhydro_N_Ac-Mur_kinase"/>
</dbReference>
<dbReference type="STRING" id="97972.A0A2V1D180"/>
<proteinExistence type="predicted"/>
<dbReference type="OrthoDB" id="5427593at2759"/>
<dbReference type="Gene3D" id="3.30.420.40">
    <property type="match status" value="2"/>
</dbReference>
<dbReference type="GO" id="GO:0016773">
    <property type="term" value="F:phosphotransferase activity, alcohol group as acceptor"/>
    <property type="evidence" value="ECO:0007669"/>
    <property type="project" value="InterPro"/>
</dbReference>
<sequence>MPITTTLPTITRNDSATDDSAANTAVYHTSREQSPSDGLALTILAMCCGASLSAISCAILRYQQDSPKEPLRMQFIKYDEVVVPHQVRSSIFNLLRTHPSHNHAEAVVHSVLGHMFSTASKCFRGNHKIPLESIDLIASQANSIPASTIPSAPATPSRTDPALDSWTAVIAEETGITTTTCVVETRRPVNTGNPSAGVPLDSLLLRHPTKFRACLTINDVLNITIVPPSQSENNMVPPSTICGPGTMLINYAMRYVTCNQLEHDHDGSYGAQGRVDSKIVDRFLSAHDYMGRVPPMEMAMVMFGQHEAQGLIDECLFLGLSEHDTIATITRVTAENMVRQYRRLMAAFCPAHTFDEIFICGPGARNTNILDYLKEVLPEHIVTRPLDDVGIPGDAKDAVCCAQLGLETLLLHASLQDGPLFEDQRHTAPGRVARGRNWAALREQVLRFCEGKKVPPVQRVVIEREANSELGDQ</sequence>
<dbReference type="GO" id="GO:0006040">
    <property type="term" value="P:amino sugar metabolic process"/>
    <property type="evidence" value="ECO:0007669"/>
    <property type="project" value="InterPro"/>
</dbReference>
<dbReference type="EMBL" id="KZ805790">
    <property type="protein sequence ID" value="PVH91745.1"/>
    <property type="molecule type" value="Genomic_DNA"/>
</dbReference>
<keyword evidence="2" id="KW-1185">Reference proteome</keyword>
<accession>A0A2V1D180</accession>
<reference evidence="1 2" key="1">
    <citation type="journal article" date="2018" name="Sci. Rep.">
        <title>Comparative genomics provides insights into the lifestyle and reveals functional heterogeneity of dark septate endophytic fungi.</title>
        <authorList>
            <person name="Knapp D.G."/>
            <person name="Nemeth J.B."/>
            <person name="Barry K."/>
            <person name="Hainaut M."/>
            <person name="Henrissat B."/>
            <person name="Johnson J."/>
            <person name="Kuo A."/>
            <person name="Lim J.H.P."/>
            <person name="Lipzen A."/>
            <person name="Nolan M."/>
            <person name="Ohm R.A."/>
            <person name="Tamas L."/>
            <person name="Grigoriev I.V."/>
            <person name="Spatafora J.W."/>
            <person name="Nagy L.G."/>
            <person name="Kovacs G.M."/>
        </authorList>
    </citation>
    <scope>NUCLEOTIDE SEQUENCE [LARGE SCALE GENOMIC DNA]</scope>
    <source>
        <strain evidence="1 2">DSE2036</strain>
    </source>
</reference>
<dbReference type="Proteomes" id="UP000244855">
    <property type="component" value="Unassembled WGS sequence"/>
</dbReference>
<gene>
    <name evidence="1" type="ORF">DM02DRAFT_320139</name>
</gene>
<evidence type="ECO:0000313" key="1">
    <source>
        <dbReference type="EMBL" id="PVH91745.1"/>
    </source>
</evidence>
<organism evidence="1 2">
    <name type="scientific">Periconia macrospinosa</name>
    <dbReference type="NCBI Taxonomy" id="97972"/>
    <lineage>
        <taxon>Eukaryota</taxon>
        <taxon>Fungi</taxon>
        <taxon>Dikarya</taxon>
        <taxon>Ascomycota</taxon>
        <taxon>Pezizomycotina</taxon>
        <taxon>Dothideomycetes</taxon>
        <taxon>Pleosporomycetidae</taxon>
        <taxon>Pleosporales</taxon>
        <taxon>Massarineae</taxon>
        <taxon>Periconiaceae</taxon>
        <taxon>Periconia</taxon>
    </lineage>
</organism>
<dbReference type="GO" id="GO:0009254">
    <property type="term" value="P:peptidoglycan turnover"/>
    <property type="evidence" value="ECO:0007669"/>
    <property type="project" value="InterPro"/>
</dbReference>
<dbReference type="GO" id="GO:0005524">
    <property type="term" value="F:ATP binding"/>
    <property type="evidence" value="ECO:0007669"/>
    <property type="project" value="InterPro"/>
</dbReference>
<dbReference type="AlphaFoldDB" id="A0A2V1D180"/>